<proteinExistence type="predicted"/>
<evidence type="ECO:0000313" key="1">
    <source>
        <dbReference type="EMBL" id="KAF2707346.1"/>
    </source>
</evidence>
<reference evidence="1" key="1">
    <citation type="journal article" date="2020" name="Stud. Mycol.">
        <title>101 Dothideomycetes genomes: a test case for predicting lifestyles and emergence of pathogens.</title>
        <authorList>
            <person name="Haridas S."/>
            <person name="Albert R."/>
            <person name="Binder M."/>
            <person name="Bloem J."/>
            <person name="Labutti K."/>
            <person name="Salamov A."/>
            <person name="Andreopoulos B."/>
            <person name="Baker S."/>
            <person name="Barry K."/>
            <person name="Bills G."/>
            <person name="Bluhm B."/>
            <person name="Cannon C."/>
            <person name="Castanera R."/>
            <person name="Culley D."/>
            <person name="Daum C."/>
            <person name="Ezra D."/>
            <person name="Gonzalez J."/>
            <person name="Henrissat B."/>
            <person name="Kuo A."/>
            <person name="Liang C."/>
            <person name="Lipzen A."/>
            <person name="Lutzoni F."/>
            <person name="Magnuson J."/>
            <person name="Mondo S."/>
            <person name="Nolan M."/>
            <person name="Ohm R."/>
            <person name="Pangilinan J."/>
            <person name="Park H.-J."/>
            <person name="Ramirez L."/>
            <person name="Alfaro M."/>
            <person name="Sun H."/>
            <person name="Tritt A."/>
            <person name="Yoshinaga Y."/>
            <person name="Zwiers L.-H."/>
            <person name="Turgeon B."/>
            <person name="Goodwin S."/>
            <person name="Spatafora J."/>
            <person name="Crous P."/>
            <person name="Grigoriev I."/>
        </authorList>
    </citation>
    <scope>NUCLEOTIDE SEQUENCE</scope>
    <source>
        <strain evidence="1">CBS 279.74</strain>
    </source>
</reference>
<evidence type="ECO:0000313" key="2">
    <source>
        <dbReference type="Proteomes" id="UP000799428"/>
    </source>
</evidence>
<gene>
    <name evidence="1" type="ORF">K504DRAFT_504517</name>
</gene>
<accession>A0A6G1K3A2</accession>
<dbReference type="OrthoDB" id="2305016at2759"/>
<evidence type="ECO:0008006" key="3">
    <source>
        <dbReference type="Google" id="ProtNLM"/>
    </source>
</evidence>
<sequence length="58" mass="6444">MTENKKALVAQSFITNFLNSPDIVVRVGEGDDFQDFFIHKDPIIPSSSLFAKALSGTW</sequence>
<protein>
    <recommendedName>
        <fullName evidence="3">BTB domain-containing protein</fullName>
    </recommendedName>
</protein>
<organism evidence="1 2">
    <name type="scientific">Pleomassaria siparia CBS 279.74</name>
    <dbReference type="NCBI Taxonomy" id="1314801"/>
    <lineage>
        <taxon>Eukaryota</taxon>
        <taxon>Fungi</taxon>
        <taxon>Dikarya</taxon>
        <taxon>Ascomycota</taxon>
        <taxon>Pezizomycotina</taxon>
        <taxon>Dothideomycetes</taxon>
        <taxon>Pleosporomycetidae</taxon>
        <taxon>Pleosporales</taxon>
        <taxon>Pleomassariaceae</taxon>
        <taxon>Pleomassaria</taxon>
    </lineage>
</organism>
<name>A0A6G1K3A2_9PLEO</name>
<keyword evidence="2" id="KW-1185">Reference proteome</keyword>
<dbReference type="AlphaFoldDB" id="A0A6G1K3A2"/>
<dbReference type="Proteomes" id="UP000799428">
    <property type="component" value="Unassembled WGS sequence"/>
</dbReference>
<dbReference type="EMBL" id="MU005774">
    <property type="protein sequence ID" value="KAF2707346.1"/>
    <property type="molecule type" value="Genomic_DNA"/>
</dbReference>